<dbReference type="RefSeq" id="WP_065236278.1">
    <property type="nucleotide sequence ID" value="NZ_CAAAIH010000003.1"/>
</dbReference>
<dbReference type="PATRIC" id="fig|45074.5.peg.1257"/>
<dbReference type="AlphaFoldDB" id="A0A0W0Z3Q3"/>
<evidence type="ECO:0000313" key="2">
    <source>
        <dbReference type="Proteomes" id="UP000054703"/>
    </source>
</evidence>
<sequence>MPKKRLNNYFPNQEKQRIQGALDQKLLQIEEWGREQLKTAGKKNHLSSGVIHAVKEAVVVPERVNADMQHLKNMLITLSGNSPITDNEEKIIDKYIEKIDKLLGLYADLNEHHPLINDNNISPEEVILGLNQKYNDPQFYEMMETLASLEFDKERINSIAAKYEDALKRKNAAYNEARTILTPMSNPENPARGTQTRDIAFLTSMPMQNLPRVSMVIRAIDDQIKKFRDTDPAPDYHVEQQAPNTPNAAIADLFTQTAGCLERSGPKNSELQKKIGEKTVANQTEALYSSKGSGSSAEQKQAFFLREILNLNLNTPKAKSDEARVKDFPAYLEAVLVKCYPETFALNAREELLIKAGANATNYINIHNALDVPIIGETNKIKLNPAQFDAAMLDELYNSEQNALWLVLKSTKPIDANFTAENKVKTYIELAQAYKAQKIGDTEKYLGAYNMAQAALAIAQEHPECQELVHNAFGPKSELGQWIISKHSKQDQAKIGENLSQYAHAQYLKSVEPPTFKKQVISPSQALLLLIDHYQAQRDKLAAANVDPEKVKAAVEKVAELKKLYLLGVRVGEGQATARKFDVNENDLKKMAHYLADPYLSSYEVSKDKKIINNDPSRRYFETHLAYETVKNQIDSMDKDLLQTHVNKLTEALGSHEKEAETCAKVFSNTYEGESPLHKEYANYIAKITSKELYSELNDEQREKVLLVVKSSLLGVANALVRGAELPINIYNSAPLYGNWRGKESIKEQDKTANAHMGLMKGYMPVAQDDIATSTKSAPPVKPSDQATYKEEKGEYIKWVEMNFAGLVHPFSNSISGTMLCQLRNMAEQKNGDATKASGITDSAFEIEKYARVFIAAMLYGSGGHTLNEYSFPFQLEEVQNEFAGVDGFKNINLETLFLDNNDMALNKAINEAITYNAHFLQKQRINQDVKFVSSHHDKLELAQAIVPVVQKIEKYESDVEKMFFSQYRTASEKVDIMKPAIEQIIDVLKEGKVKDALEMSDRLMKRLEHDYGTKGFTGGEKKSYQIAKEIHEIISELDSKLLSRKENIASANLSFKERLQQFKAQERPLEAISESENALPRGNHLSQVISNFKVQIAQFKKEVNEHQEEEENNWDRSL</sequence>
<protein>
    <submittedName>
        <fullName evidence="1">Uncharacterized protein</fullName>
    </submittedName>
</protein>
<proteinExistence type="predicted"/>
<comment type="caution">
    <text evidence="1">The sequence shown here is derived from an EMBL/GenBank/DDBJ whole genome shotgun (WGS) entry which is preliminary data.</text>
</comment>
<name>A0A0W0Z3Q3_9GAMM</name>
<gene>
    <name evidence="1" type="ORF">Lsan_1179</name>
</gene>
<keyword evidence="2" id="KW-1185">Reference proteome</keyword>
<reference evidence="1 2" key="1">
    <citation type="submission" date="2015-11" db="EMBL/GenBank/DDBJ databases">
        <title>Genomic analysis of 38 Legionella species identifies large and diverse effector repertoires.</title>
        <authorList>
            <person name="Burstein D."/>
            <person name="Amaro F."/>
            <person name="Zusman T."/>
            <person name="Lifshitz Z."/>
            <person name="Cohen O."/>
            <person name="Gilbert J.A."/>
            <person name="Pupko T."/>
            <person name="Shuman H.A."/>
            <person name="Segal G."/>
        </authorList>
    </citation>
    <scope>NUCLEOTIDE SEQUENCE [LARGE SCALE GENOMIC DNA]</scope>
    <source>
        <strain evidence="1 2">SC-63-C7</strain>
    </source>
</reference>
<dbReference type="Proteomes" id="UP000054703">
    <property type="component" value="Unassembled WGS sequence"/>
</dbReference>
<dbReference type="EMBL" id="LNYU01000024">
    <property type="protein sequence ID" value="KTD63746.1"/>
    <property type="molecule type" value="Genomic_DNA"/>
</dbReference>
<evidence type="ECO:0000313" key="1">
    <source>
        <dbReference type="EMBL" id="KTD63746.1"/>
    </source>
</evidence>
<organism evidence="1 2">
    <name type="scientific">Legionella santicrucis</name>
    <dbReference type="NCBI Taxonomy" id="45074"/>
    <lineage>
        <taxon>Bacteria</taxon>
        <taxon>Pseudomonadati</taxon>
        <taxon>Pseudomonadota</taxon>
        <taxon>Gammaproteobacteria</taxon>
        <taxon>Legionellales</taxon>
        <taxon>Legionellaceae</taxon>
        <taxon>Legionella</taxon>
    </lineage>
</organism>
<accession>A0A0W0Z3Q3</accession>